<reference evidence="2" key="2">
    <citation type="submission" date="2025-09" db="UniProtKB">
        <authorList>
            <consortium name="Ensembl"/>
        </authorList>
    </citation>
    <scope>IDENTIFICATION</scope>
</reference>
<evidence type="ECO:0000313" key="2">
    <source>
        <dbReference type="Ensembl" id="ENSMCSP00000002174.1"/>
    </source>
</evidence>
<dbReference type="Ensembl" id="ENSMCST00000002220.1">
    <property type="protein sequence ID" value="ENSMCSP00000002174.1"/>
    <property type="gene ID" value="ENSMCSG00000001606.1"/>
</dbReference>
<dbReference type="Proteomes" id="UP000694560">
    <property type="component" value="Unplaced"/>
</dbReference>
<evidence type="ECO:0000256" key="1">
    <source>
        <dbReference type="SAM" id="MobiDB-lite"/>
    </source>
</evidence>
<accession>A0A8C5T6X1</accession>
<evidence type="ECO:0000313" key="3">
    <source>
        <dbReference type="Proteomes" id="UP000694560"/>
    </source>
</evidence>
<keyword evidence="3" id="KW-1185">Reference proteome</keyword>
<organism evidence="2 3">
    <name type="scientific">Malurus cyaneus samueli</name>
    <dbReference type="NCBI Taxonomy" id="2593467"/>
    <lineage>
        <taxon>Eukaryota</taxon>
        <taxon>Metazoa</taxon>
        <taxon>Chordata</taxon>
        <taxon>Craniata</taxon>
        <taxon>Vertebrata</taxon>
        <taxon>Euteleostomi</taxon>
        <taxon>Archelosauria</taxon>
        <taxon>Archosauria</taxon>
        <taxon>Dinosauria</taxon>
        <taxon>Saurischia</taxon>
        <taxon>Theropoda</taxon>
        <taxon>Coelurosauria</taxon>
        <taxon>Aves</taxon>
        <taxon>Neognathae</taxon>
        <taxon>Neoaves</taxon>
        <taxon>Telluraves</taxon>
        <taxon>Australaves</taxon>
        <taxon>Passeriformes</taxon>
        <taxon>Meliphagoidea</taxon>
        <taxon>Maluridae</taxon>
        <taxon>Malurus</taxon>
    </lineage>
</organism>
<feature type="region of interest" description="Disordered" evidence="1">
    <location>
        <begin position="1"/>
        <end position="23"/>
    </location>
</feature>
<proteinExistence type="predicted"/>
<reference evidence="2" key="1">
    <citation type="submission" date="2025-08" db="UniProtKB">
        <authorList>
            <consortium name="Ensembl"/>
        </authorList>
    </citation>
    <scope>IDENTIFICATION</scope>
</reference>
<dbReference type="OrthoDB" id="10464624at2759"/>
<dbReference type="AlphaFoldDB" id="A0A8C5T6X1"/>
<protein>
    <submittedName>
        <fullName evidence="2">Uncharacterized protein</fullName>
    </submittedName>
</protein>
<sequence>MSSPPVPVSLEHSPDPPRLSPPVRDTAISVCHARCGTCGRTSSPTACGATPTR</sequence>
<name>A0A8C5T6X1_9PASS</name>